<evidence type="ECO:0000256" key="1">
    <source>
        <dbReference type="SAM" id="MobiDB-lite"/>
    </source>
</evidence>
<dbReference type="EMBL" id="CAUYUJ010019757">
    <property type="protein sequence ID" value="CAK0893484.1"/>
    <property type="molecule type" value="Genomic_DNA"/>
</dbReference>
<gene>
    <name evidence="2" type="ORF">PCOR1329_LOCUS72808</name>
</gene>
<feature type="non-terminal residue" evidence="2">
    <location>
        <position position="338"/>
    </location>
</feature>
<feature type="compositionally biased region" description="Low complexity" evidence="1">
    <location>
        <begin position="313"/>
        <end position="338"/>
    </location>
</feature>
<feature type="region of interest" description="Disordered" evidence="1">
    <location>
        <begin position="238"/>
        <end position="338"/>
    </location>
</feature>
<name>A0ABN9X2M4_9DINO</name>
<evidence type="ECO:0000313" key="3">
    <source>
        <dbReference type="Proteomes" id="UP001189429"/>
    </source>
</evidence>
<reference evidence="2" key="1">
    <citation type="submission" date="2023-10" db="EMBL/GenBank/DDBJ databases">
        <authorList>
            <person name="Chen Y."/>
            <person name="Shah S."/>
            <person name="Dougan E. K."/>
            <person name="Thang M."/>
            <person name="Chan C."/>
        </authorList>
    </citation>
    <scope>NUCLEOTIDE SEQUENCE [LARGE SCALE GENOMIC DNA]</scope>
</reference>
<feature type="compositionally biased region" description="Basic residues" evidence="1">
    <location>
        <begin position="294"/>
        <end position="312"/>
    </location>
</feature>
<evidence type="ECO:0000313" key="2">
    <source>
        <dbReference type="EMBL" id="CAK0893484.1"/>
    </source>
</evidence>
<dbReference type="Proteomes" id="UP001189429">
    <property type="component" value="Unassembled WGS sequence"/>
</dbReference>
<accession>A0ABN9X2M4</accession>
<organism evidence="2 3">
    <name type="scientific">Prorocentrum cordatum</name>
    <dbReference type="NCBI Taxonomy" id="2364126"/>
    <lineage>
        <taxon>Eukaryota</taxon>
        <taxon>Sar</taxon>
        <taxon>Alveolata</taxon>
        <taxon>Dinophyceae</taxon>
        <taxon>Prorocentrales</taxon>
        <taxon>Prorocentraceae</taxon>
        <taxon>Prorocentrum</taxon>
    </lineage>
</organism>
<comment type="caution">
    <text evidence="2">The sequence shown here is derived from an EMBL/GenBank/DDBJ whole genome shotgun (WGS) entry which is preliminary data.</text>
</comment>
<sequence>MARVTSEGTHPKDQRAWPAHHCGCSLSHFTMWMEALQRGVQNLIIFESDGFPSCIESFRIGGNVSDFADIVAALPSRAPEGWHLIALDKGDFGAEPGATPVTTLRPASGGGTRSYSMIPWKGRGVAGAAAYMVSRRFLEWFPHDIQTTASTWWMPWIGCRCSDRSAANPSPISCCSIVAEGHRSELACGPWPLPAIVLYLLHSFQFSSTFSPSPWIALSTADGSALGGSSWGAGQTQSVNERCAWSAEQNPREEDVGGRAQQRRRRGAACRQESVHAGGPLAPWEEPPGTSRKVPTRGRRAAQASRRRRAGRRQTFAVAQRAAASQTAGTSGGQAVST</sequence>
<proteinExistence type="predicted"/>
<protein>
    <submittedName>
        <fullName evidence="2">Uncharacterized protein</fullName>
    </submittedName>
</protein>
<keyword evidence="3" id="KW-1185">Reference proteome</keyword>